<reference evidence="7" key="1">
    <citation type="journal article" date="2020" name="mSystems">
        <title>Genome- and Community-Level Interaction Insights into Carbon Utilization and Element Cycling Functions of Hydrothermarchaeota in Hydrothermal Sediment.</title>
        <authorList>
            <person name="Zhou Z."/>
            <person name="Liu Y."/>
            <person name="Xu W."/>
            <person name="Pan J."/>
            <person name="Luo Z.H."/>
            <person name="Li M."/>
        </authorList>
    </citation>
    <scope>NUCLEOTIDE SEQUENCE [LARGE SCALE GENOMIC DNA]</scope>
    <source>
        <strain evidence="7">SpSt-477</strain>
    </source>
</reference>
<evidence type="ECO:0000256" key="2">
    <source>
        <dbReference type="ARBA" id="ARBA00009773"/>
    </source>
</evidence>
<evidence type="ECO:0000256" key="4">
    <source>
        <dbReference type="ARBA" id="ARBA00022989"/>
    </source>
</evidence>
<dbReference type="GO" id="GO:0016020">
    <property type="term" value="C:membrane"/>
    <property type="evidence" value="ECO:0007669"/>
    <property type="project" value="UniProtKB-SubCell"/>
</dbReference>
<feature type="transmembrane region" description="Helical" evidence="6">
    <location>
        <begin position="20"/>
        <end position="40"/>
    </location>
</feature>
<organism evidence="7">
    <name type="scientific">Desulfatirhabdium butyrativorans</name>
    <dbReference type="NCBI Taxonomy" id="340467"/>
    <lineage>
        <taxon>Bacteria</taxon>
        <taxon>Pseudomonadati</taxon>
        <taxon>Thermodesulfobacteriota</taxon>
        <taxon>Desulfobacteria</taxon>
        <taxon>Desulfobacterales</taxon>
        <taxon>Desulfatirhabdiaceae</taxon>
        <taxon>Desulfatirhabdium</taxon>
    </lineage>
</organism>
<keyword evidence="3 6" id="KW-0812">Transmembrane</keyword>
<feature type="transmembrane region" description="Helical" evidence="6">
    <location>
        <begin position="285"/>
        <end position="306"/>
    </location>
</feature>
<proteinExistence type="inferred from homology"/>
<evidence type="ECO:0000313" key="7">
    <source>
        <dbReference type="EMBL" id="HGU32858.1"/>
    </source>
</evidence>
<dbReference type="PANTHER" id="PTHR21716">
    <property type="entry name" value="TRANSMEMBRANE PROTEIN"/>
    <property type="match status" value="1"/>
</dbReference>
<evidence type="ECO:0000256" key="3">
    <source>
        <dbReference type="ARBA" id="ARBA00022692"/>
    </source>
</evidence>
<keyword evidence="4 6" id="KW-1133">Transmembrane helix</keyword>
<accession>A0A7C4RSS1</accession>
<feature type="transmembrane region" description="Helical" evidence="6">
    <location>
        <begin position="220"/>
        <end position="245"/>
    </location>
</feature>
<sequence length="367" mass="41016">MAKKTSKTPMPFTGPRHDTVLWFFLFLFAIAGGLVLWLFWPFLSVLVFSGIMASVFQPIYLQLTRRTKPHLAATITCAIIFLAVFIPIVFGVGALSREAYSLYQMGKNAIISDQVRSLIEESTILERINQVLEPFHLHVTGEQVNQAASELGKSIGLFLYQQAGTIAGNIMRFLFYFFFLLLIVFFFFVDGNRLIEYLTALSPLPQDQDIRLLNRFKDMAGAILIGNGLGGLIQGVVVGILFALFDLKSPILWGFMSLIASFVPIVGTGIVYIPTIVYLVLIDRVAAGIIFGVFFLLSFGAVEYWMKPTLVGKRVNMHTLLVFLSLLGGVNLFGVLGIVYGPLVLTGFLTLTDIYLDHYQKWVEEER</sequence>
<dbReference type="EMBL" id="DSUH01000195">
    <property type="protein sequence ID" value="HGU32858.1"/>
    <property type="molecule type" value="Genomic_DNA"/>
</dbReference>
<evidence type="ECO:0000256" key="1">
    <source>
        <dbReference type="ARBA" id="ARBA00004141"/>
    </source>
</evidence>
<comment type="caution">
    <text evidence="7">The sequence shown here is derived from an EMBL/GenBank/DDBJ whole genome shotgun (WGS) entry which is preliminary data.</text>
</comment>
<keyword evidence="5 6" id="KW-0472">Membrane</keyword>
<feature type="transmembrane region" description="Helical" evidence="6">
    <location>
        <begin position="170"/>
        <end position="189"/>
    </location>
</feature>
<comment type="subcellular location">
    <subcellularLocation>
        <location evidence="1">Membrane</location>
        <topology evidence="1">Multi-pass membrane protein</topology>
    </subcellularLocation>
</comment>
<evidence type="ECO:0000256" key="6">
    <source>
        <dbReference type="SAM" id="Phobius"/>
    </source>
</evidence>
<evidence type="ECO:0000256" key="5">
    <source>
        <dbReference type="ARBA" id="ARBA00023136"/>
    </source>
</evidence>
<comment type="similarity">
    <text evidence="2">Belongs to the autoinducer-2 exporter (AI-2E) (TC 2.A.86) family.</text>
</comment>
<gene>
    <name evidence="7" type="ORF">ENS29_08380</name>
</gene>
<protein>
    <submittedName>
        <fullName evidence="7">AI-2E family transporter</fullName>
    </submittedName>
</protein>
<feature type="transmembrane region" description="Helical" evidence="6">
    <location>
        <begin position="70"/>
        <end position="95"/>
    </location>
</feature>
<dbReference type="InterPro" id="IPR002549">
    <property type="entry name" value="AI-2E-like"/>
</dbReference>
<dbReference type="Pfam" id="PF01594">
    <property type="entry name" value="AI-2E_transport"/>
    <property type="match status" value="1"/>
</dbReference>
<name>A0A7C4RSS1_9BACT</name>
<feature type="transmembrane region" description="Helical" evidence="6">
    <location>
        <begin position="318"/>
        <end position="351"/>
    </location>
</feature>
<dbReference type="PANTHER" id="PTHR21716:SF4">
    <property type="entry name" value="TRANSMEMBRANE PROTEIN 245"/>
    <property type="match status" value="1"/>
</dbReference>
<feature type="transmembrane region" description="Helical" evidence="6">
    <location>
        <begin position="251"/>
        <end position="273"/>
    </location>
</feature>
<dbReference type="AlphaFoldDB" id="A0A7C4RSS1"/>